<feature type="repeat" description="RCC1" evidence="7">
    <location>
        <begin position="141"/>
        <end position="191"/>
    </location>
</feature>
<evidence type="ECO:0000256" key="7">
    <source>
        <dbReference type="PROSITE-ProRule" id="PRU00235"/>
    </source>
</evidence>
<evidence type="ECO:0000256" key="5">
    <source>
        <dbReference type="ARBA" id="ARBA00023069"/>
    </source>
</evidence>
<sequence>MTIITRAAEFCSSPKFERVFDNFARDHADAFIDATEAKDGDVEHKHEYKELHDQYLKLFEEELSEFVESEGATIEDFFKECREIRDGQFTALFEEHTYAWFVDHLLACMDYKHFYGLMVNEARRLHHRNRSCVSFCESMEKRLYVWGSGGTGQLGLGTEDDYALPQLWENGQVQVESVTSGGCHSAGVSSDGRLFFWGSSDRGQLGNTTSKLEQNFRSIPSETVACIPRESKTKLVVCGWWSTLAVVSSKLDDNQEDRVFSWGSNDHHQLGRDQSMNVDEAEVSAEIVHLPRRLQVATIACGWKHSLLATAEGDVFSWGSGRHGQLGLGDETLATKVPKHIVALQGTAVANVFCGWEHSVFRSSDGEVFTCGNNRHGQLGVMSGSLASEKPKERRKQVNALPVRVADPRDNNQSLRTVQVDCGWHFVLCLTEAAEPVTWGKGSHGQLGLGGFGNAYEPKVVPFPHTISQIACGSEHSMVVTTSGELYTCGWGEHGNLGHGDNTNRAALEKVDFFVNSNQEVISVTGGGAVSIAVTRIRRQ</sequence>
<comment type="subcellular location">
    <subcellularLocation>
        <location evidence="1">Cell projection</location>
        <location evidence="1">Cilium</location>
    </subcellularLocation>
    <subcellularLocation>
        <location evidence="2">Cytoplasm</location>
    </subcellularLocation>
</comment>
<dbReference type="AlphaFoldDB" id="A0A0W8B5T3"/>
<dbReference type="Pfam" id="PF25390">
    <property type="entry name" value="WD40_RLD"/>
    <property type="match status" value="1"/>
</dbReference>
<dbReference type="OrthoDB" id="5370059at2759"/>
<evidence type="ECO:0000313" key="11">
    <source>
        <dbReference type="Proteomes" id="UP000052943"/>
    </source>
</evidence>
<dbReference type="STRING" id="4790.A0A0W8B5T3"/>
<evidence type="ECO:0000256" key="4">
    <source>
        <dbReference type="ARBA" id="ARBA00022737"/>
    </source>
</evidence>
<reference evidence="10 11" key="1">
    <citation type="submission" date="2015-11" db="EMBL/GenBank/DDBJ databases">
        <title>Genomes and virulence difference between two physiological races of Phytophthora nicotianae.</title>
        <authorList>
            <person name="Liu H."/>
            <person name="Ma X."/>
            <person name="Yu H."/>
            <person name="Fang D."/>
            <person name="Li Y."/>
            <person name="Wang X."/>
            <person name="Wang W."/>
            <person name="Dong Y."/>
            <person name="Xiao B."/>
        </authorList>
    </citation>
    <scope>NUCLEOTIDE SEQUENCE [LARGE SCALE GENOMIC DNA]</scope>
    <source>
        <strain evidence="11">race 0</strain>
    </source>
</reference>
<feature type="repeat" description="RCC1" evidence="7">
    <location>
        <begin position="313"/>
        <end position="365"/>
    </location>
</feature>
<dbReference type="SUPFAM" id="SSF50985">
    <property type="entry name" value="RCC1/BLIP-II"/>
    <property type="match status" value="1"/>
</dbReference>
<organism evidence="10 11">
    <name type="scientific">Phytophthora nicotianae</name>
    <name type="common">Potato buckeye rot agent</name>
    <name type="synonym">Phytophthora parasitica</name>
    <dbReference type="NCBI Taxonomy" id="4792"/>
    <lineage>
        <taxon>Eukaryota</taxon>
        <taxon>Sar</taxon>
        <taxon>Stramenopiles</taxon>
        <taxon>Oomycota</taxon>
        <taxon>Peronosporomycetes</taxon>
        <taxon>Peronosporales</taxon>
        <taxon>Peronosporaceae</taxon>
        <taxon>Phytophthora</taxon>
    </lineage>
</organism>
<keyword evidence="6" id="KW-0966">Cell projection</keyword>
<dbReference type="GO" id="GO:0005737">
    <property type="term" value="C:cytoplasm"/>
    <property type="evidence" value="ECO:0007669"/>
    <property type="project" value="UniProtKB-SubCell"/>
</dbReference>
<dbReference type="GO" id="GO:0005929">
    <property type="term" value="C:cilium"/>
    <property type="evidence" value="ECO:0007669"/>
    <property type="project" value="UniProtKB-SubCell"/>
</dbReference>
<keyword evidence="5" id="KW-0969">Cilium</keyword>
<feature type="repeat" description="RCC1" evidence="7">
    <location>
        <begin position="434"/>
        <end position="483"/>
    </location>
</feature>
<dbReference type="PANTHER" id="PTHR22870:SF466">
    <property type="entry name" value="ANKYRIN REPEAT-CONTAINING PROTEIN"/>
    <property type="match status" value="1"/>
</dbReference>
<dbReference type="InterPro" id="IPR000408">
    <property type="entry name" value="Reg_chr_condens"/>
</dbReference>
<dbReference type="Pfam" id="PF11527">
    <property type="entry name" value="ARL2_Bind_BART"/>
    <property type="match status" value="1"/>
</dbReference>
<dbReference type="InterPro" id="IPR009091">
    <property type="entry name" value="RCC1/BLIP-II"/>
</dbReference>
<dbReference type="Gene3D" id="1.20.1520.10">
    <property type="entry name" value="ADP-ribosylation factor-like 2-binding protein, domain"/>
    <property type="match status" value="1"/>
</dbReference>
<keyword evidence="3" id="KW-0963">Cytoplasm</keyword>
<evidence type="ECO:0000256" key="6">
    <source>
        <dbReference type="ARBA" id="ARBA00023273"/>
    </source>
</evidence>
<dbReference type="InterPro" id="IPR058923">
    <property type="entry name" value="RCC1-like_dom"/>
</dbReference>
<dbReference type="Proteomes" id="UP000052943">
    <property type="component" value="Unassembled WGS sequence"/>
</dbReference>
<name>A0A0W8B5T3_PHYNI</name>
<feature type="domain" description="BART" evidence="8">
    <location>
        <begin position="2"/>
        <end position="126"/>
    </location>
</feature>
<feature type="repeat" description="RCC1" evidence="7">
    <location>
        <begin position="257"/>
        <end position="312"/>
    </location>
</feature>
<evidence type="ECO:0000256" key="3">
    <source>
        <dbReference type="ARBA" id="ARBA00022490"/>
    </source>
</evidence>
<dbReference type="PROSITE" id="PS00626">
    <property type="entry name" value="RCC1_2"/>
    <property type="match status" value="2"/>
</dbReference>
<feature type="domain" description="RCC1-like" evidence="9">
    <location>
        <begin position="143"/>
        <end position="533"/>
    </location>
</feature>
<comment type="caution">
    <text evidence="10">The sequence shown here is derived from an EMBL/GenBank/DDBJ whole genome shotgun (WGS) entry which is preliminary data.</text>
</comment>
<feature type="repeat" description="RCC1" evidence="7">
    <location>
        <begin position="484"/>
        <end position="537"/>
    </location>
</feature>
<evidence type="ECO:0000313" key="10">
    <source>
        <dbReference type="EMBL" id="KUF67212.1"/>
    </source>
</evidence>
<evidence type="ECO:0000256" key="2">
    <source>
        <dbReference type="ARBA" id="ARBA00004496"/>
    </source>
</evidence>
<feature type="repeat" description="RCC1" evidence="7">
    <location>
        <begin position="366"/>
        <end position="433"/>
    </location>
</feature>
<dbReference type="InterPro" id="IPR042541">
    <property type="entry name" value="BART_sf"/>
</dbReference>
<dbReference type="InterPro" id="IPR051210">
    <property type="entry name" value="Ub_ligase/GEF_domain"/>
</dbReference>
<accession>A0A0W8B5T3</accession>
<evidence type="ECO:0000256" key="1">
    <source>
        <dbReference type="ARBA" id="ARBA00004138"/>
    </source>
</evidence>
<evidence type="ECO:0000259" key="8">
    <source>
        <dbReference type="Pfam" id="PF11527"/>
    </source>
</evidence>
<dbReference type="EMBL" id="LNFO01006080">
    <property type="protein sequence ID" value="KUF67212.1"/>
    <property type="molecule type" value="Genomic_DNA"/>
</dbReference>
<proteinExistence type="predicted"/>
<gene>
    <name evidence="10" type="ORF">AM587_10014817</name>
</gene>
<dbReference type="Gene3D" id="2.130.10.30">
    <property type="entry name" value="Regulator of chromosome condensation 1/beta-lactamase-inhibitor protein II"/>
    <property type="match status" value="2"/>
</dbReference>
<dbReference type="PANTHER" id="PTHR22870">
    <property type="entry name" value="REGULATOR OF CHROMOSOME CONDENSATION"/>
    <property type="match status" value="1"/>
</dbReference>
<keyword evidence="4" id="KW-0677">Repeat</keyword>
<dbReference type="PROSITE" id="PS50012">
    <property type="entry name" value="RCC1_3"/>
    <property type="match status" value="7"/>
</dbReference>
<dbReference type="PRINTS" id="PR00633">
    <property type="entry name" value="RCCNDNSATION"/>
</dbReference>
<dbReference type="InterPro" id="IPR023379">
    <property type="entry name" value="BART_dom"/>
</dbReference>
<feature type="repeat" description="RCC1" evidence="7">
    <location>
        <begin position="192"/>
        <end position="249"/>
    </location>
</feature>
<protein>
    <submittedName>
        <fullName evidence="10">E3 ubiquitin-protein ligase HERC4</fullName>
    </submittedName>
</protein>
<evidence type="ECO:0000259" key="9">
    <source>
        <dbReference type="Pfam" id="PF25390"/>
    </source>
</evidence>